<proteinExistence type="inferred from homology"/>
<dbReference type="Proteomes" id="UP000193380">
    <property type="component" value="Unassembled WGS sequence"/>
</dbReference>
<feature type="transmembrane region" description="Helical" evidence="6">
    <location>
        <begin position="334"/>
        <end position="353"/>
    </location>
</feature>
<feature type="transmembrane region" description="Helical" evidence="6">
    <location>
        <begin position="373"/>
        <end position="394"/>
    </location>
</feature>
<feature type="transmembrane region" description="Helical" evidence="6">
    <location>
        <begin position="187"/>
        <end position="208"/>
    </location>
</feature>
<evidence type="ECO:0000313" key="7">
    <source>
        <dbReference type="EMBL" id="CDQ69646.1"/>
    </source>
</evidence>
<evidence type="ECO:0000256" key="5">
    <source>
        <dbReference type="ARBA" id="ARBA00023136"/>
    </source>
</evidence>
<comment type="subcellular location">
    <subcellularLocation>
        <location evidence="1">Membrane</location>
        <topology evidence="1">Multi-pass membrane protein</topology>
    </subcellularLocation>
</comment>
<feature type="transmembrane region" description="Helical" evidence="6">
    <location>
        <begin position="414"/>
        <end position="432"/>
    </location>
</feature>
<evidence type="ECO:0000256" key="6">
    <source>
        <dbReference type="RuleBase" id="RU004914"/>
    </source>
</evidence>
<feature type="transmembrane region" description="Helical" evidence="6">
    <location>
        <begin position="293"/>
        <end position="313"/>
    </location>
</feature>
<dbReference type="GO" id="GO:1990961">
    <property type="term" value="P:xenobiotic detoxification by transmembrane export across the plasma membrane"/>
    <property type="evidence" value="ECO:0007669"/>
    <property type="project" value="InterPro"/>
</dbReference>
<dbReference type="EMBL" id="FR904678">
    <property type="protein sequence ID" value="CDQ69646.1"/>
    <property type="molecule type" value="Genomic_DNA"/>
</dbReference>
<dbReference type="AlphaFoldDB" id="A0A060WR76"/>
<dbReference type="InterPro" id="IPR045069">
    <property type="entry name" value="MATE_euk"/>
</dbReference>
<protein>
    <recommendedName>
        <fullName evidence="6">Multidrug and toxin extrusion protein</fullName>
    </recommendedName>
</protein>
<dbReference type="GO" id="GO:0042910">
    <property type="term" value="F:xenobiotic transmembrane transporter activity"/>
    <property type="evidence" value="ECO:0007669"/>
    <property type="project" value="InterPro"/>
</dbReference>
<dbReference type="PANTHER" id="PTHR11206">
    <property type="entry name" value="MULTIDRUG RESISTANCE PROTEIN"/>
    <property type="match status" value="1"/>
</dbReference>
<feature type="transmembrane region" description="Helical" evidence="6">
    <location>
        <begin position="105"/>
        <end position="126"/>
    </location>
</feature>
<evidence type="ECO:0000256" key="2">
    <source>
        <dbReference type="ARBA" id="ARBA00010199"/>
    </source>
</evidence>
<keyword evidence="5 6" id="KW-0472">Membrane</keyword>
<gene>
    <name evidence="7" type="ORF">GSONMT00053461001</name>
</gene>
<dbReference type="GO" id="GO:0016020">
    <property type="term" value="C:membrane"/>
    <property type="evidence" value="ECO:0007669"/>
    <property type="project" value="UniProtKB-SubCell"/>
</dbReference>
<dbReference type="GO" id="GO:0015297">
    <property type="term" value="F:antiporter activity"/>
    <property type="evidence" value="ECO:0007669"/>
    <property type="project" value="InterPro"/>
</dbReference>
<dbReference type="STRING" id="8022.A0A060WR76"/>
<organism evidence="7 8">
    <name type="scientific">Oncorhynchus mykiss</name>
    <name type="common">Rainbow trout</name>
    <name type="synonym">Salmo gairdneri</name>
    <dbReference type="NCBI Taxonomy" id="8022"/>
    <lineage>
        <taxon>Eukaryota</taxon>
        <taxon>Metazoa</taxon>
        <taxon>Chordata</taxon>
        <taxon>Craniata</taxon>
        <taxon>Vertebrata</taxon>
        <taxon>Euteleostomi</taxon>
        <taxon>Actinopterygii</taxon>
        <taxon>Neopterygii</taxon>
        <taxon>Teleostei</taxon>
        <taxon>Protacanthopterygii</taxon>
        <taxon>Salmoniformes</taxon>
        <taxon>Salmonidae</taxon>
        <taxon>Salmoninae</taxon>
        <taxon>Oncorhynchus</taxon>
    </lineage>
</organism>
<feature type="transmembrane region" description="Helical" evidence="6">
    <location>
        <begin position="452"/>
        <end position="474"/>
    </location>
</feature>
<reference evidence="7" key="1">
    <citation type="journal article" date="2014" name="Nat. Commun.">
        <title>The rainbow trout genome provides novel insights into evolution after whole-genome duplication in vertebrates.</title>
        <authorList>
            <person name="Berthelot C."/>
            <person name="Brunet F."/>
            <person name="Chalopin D."/>
            <person name="Juanchich A."/>
            <person name="Bernard M."/>
            <person name="Noel B."/>
            <person name="Bento P."/>
            <person name="Da Silva C."/>
            <person name="Labadie K."/>
            <person name="Alberti A."/>
            <person name="Aury J.M."/>
            <person name="Louis A."/>
            <person name="Dehais P."/>
            <person name="Bardou P."/>
            <person name="Montfort J."/>
            <person name="Klopp C."/>
            <person name="Cabau C."/>
            <person name="Gaspin C."/>
            <person name="Thorgaard G.H."/>
            <person name="Boussaha M."/>
            <person name="Quillet E."/>
            <person name="Guyomard R."/>
            <person name="Galiana D."/>
            <person name="Bobe J."/>
            <person name="Volff J.N."/>
            <person name="Genet C."/>
            <person name="Wincker P."/>
            <person name="Jaillon O."/>
            <person name="Roest Crollius H."/>
            <person name="Guiguen Y."/>
        </authorList>
    </citation>
    <scope>NUCLEOTIDE SEQUENCE [LARGE SCALE GENOMIC DNA]</scope>
</reference>
<feature type="transmembrane region" description="Helical" evidence="6">
    <location>
        <begin position="511"/>
        <end position="534"/>
    </location>
</feature>
<dbReference type="NCBIfam" id="TIGR00797">
    <property type="entry name" value="matE"/>
    <property type="match status" value="1"/>
</dbReference>
<feature type="transmembrane region" description="Helical" evidence="6">
    <location>
        <begin position="138"/>
        <end position="166"/>
    </location>
</feature>
<name>A0A060WR76_ONCMY</name>
<evidence type="ECO:0000313" key="8">
    <source>
        <dbReference type="Proteomes" id="UP000193380"/>
    </source>
</evidence>
<sequence>MHLNRNLFSLQNANVWTNDCTPVFVDTNGNNNLNSAKLSKRFHFIGCGQCGSKMEEITTCIPVDPTSKGNPLIYGSIISKLPAEGGSFSRARRWMSIEIEEMVEILKLALPMFISMLMLMLISFVSTVFCGHLGKTELAAVTLATSVVNITGISIGTGLASAFDTLISQIFGSNNLKYVGVIVQRGILILLLSCFPCWALLINTEPILLAFHQSPEVSRWYLFCVSLRLTQLYVRIFMPALPACFMYQLQGRYLQNQGIIWPQVITGVVGNLLNAITNYTFLYQLNLGVAGSAAANTISQYTLAIVIYVYILWRGLHKATWDGWSRDCLQEWGPFLYLAVPSMLMMCLEWWIYEIGVFMAGFIGEAELGAMSALYQVSSITFMFPLGFAVAANVRMGNALGAGNTEQAKLSGKVSFICAFTVSLVIAIILGLTKDVLGYIFTQDQDVIKKAAPLLLLYAFHHVFDAIAVLMGGVVRVAGKQMVGAVSYLVGYYIIGLPIAVSLMFPFKMCILGFRIGFFLCSILHSIFLIVYICKLNWKQTTYEALVRAGVQSLKENAPCLDKTRGSYQTLLTNELSTVGVVLSVRHLVLRRGLAVVIMLLILAIGIVTNQLLTVTLPPKPTLPLLFPNATNTQLA</sequence>
<feature type="transmembrane region" description="Helical" evidence="6">
    <location>
        <begin position="486"/>
        <end position="505"/>
    </location>
</feature>
<evidence type="ECO:0000256" key="3">
    <source>
        <dbReference type="ARBA" id="ARBA00022692"/>
    </source>
</evidence>
<feature type="transmembrane region" description="Helical" evidence="6">
    <location>
        <begin position="593"/>
        <end position="613"/>
    </location>
</feature>
<evidence type="ECO:0000256" key="1">
    <source>
        <dbReference type="ARBA" id="ARBA00004141"/>
    </source>
</evidence>
<dbReference type="PaxDb" id="8022-A0A060WR76"/>
<comment type="similarity">
    <text evidence="2 6">Belongs to the multi antimicrobial extrusion (MATE) (TC 2.A.66.1) family.</text>
</comment>
<accession>A0A060WR76</accession>
<reference evidence="7" key="2">
    <citation type="submission" date="2014-03" db="EMBL/GenBank/DDBJ databases">
        <authorList>
            <person name="Genoscope - CEA"/>
        </authorList>
    </citation>
    <scope>NUCLEOTIDE SEQUENCE</scope>
</reference>
<dbReference type="InterPro" id="IPR002528">
    <property type="entry name" value="MATE_fam"/>
</dbReference>
<feature type="transmembrane region" description="Helical" evidence="6">
    <location>
        <begin position="259"/>
        <end position="281"/>
    </location>
</feature>
<dbReference type="Pfam" id="PF01554">
    <property type="entry name" value="MatE"/>
    <property type="match status" value="2"/>
</dbReference>
<keyword evidence="4 6" id="KW-1133">Transmembrane helix</keyword>
<dbReference type="CDD" id="cd13132">
    <property type="entry name" value="MATE_eukaryotic"/>
    <property type="match status" value="1"/>
</dbReference>
<keyword evidence="3 6" id="KW-0812">Transmembrane</keyword>
<evidence type="ECO:0000256" key="4">
    <source>
        <dbReference type="ARBA" id="ARBA00022989"/>
    </source>
</evidence>